<dbReference type="RefSeq" id="WP_147029675.1">
    <property type="nucleotide sequence ID" value="NZ_CP042436.1"/>
</dbReference>
<sequence>MRKNTLNKLFIVCGLLAIVSCKAKKQMLVSKVSKDTIAASSPVLMTRLNSIRSAQLNFATFSGKAKTQLNINGSGNNVTMNVRIEKGKRIWVSVTAIVGIEVARALITPDSILVINKLQDLYLRKPFNYIYRYTSEKLDYSSVEALMVGNAIPQLLDEKAELKTDTADTEIKGTLDNLVYNLVVGADLKAKETNLSNPGEAQELHVNNSGPVAVGDRSLSSQIDINSVVGNKKIKISLHYIKVDLDKPLEYPFNIPDDYSPAR</sequence>
<dbReference type="EMBL" id="CP042436">
    <property type="protein sequence ID" value="QEC61096.1"/>
    <property type="molecule type" value="Genomic_DNA"/>
</dbReference>
<protein>
    <submittedName>
        <fullName evidence="1">DUF4292 domain-containing protein</fullName>
    </submittedName>
</protein>
<name>A0A5B8URQ1_9SPHI</name>
<dbReference type="PROSITE" id="PS51257">
    <property type="entry name" value="PROKAR_LIPOPROTEIN"/>
    <property type="match status" value="1"/>
</dbReference>
<dbReference type="Pfam" id="PF14125">
    <property type="entry name" value="DUF4292"/>
    <property type="match status" value="1"/>
</dbReference>
<keyword evidence="2" id="KW-1185">Reference proteome</keyword>
<accession>A0A5B8URQ1</accession>
<dbReference type="KEGG" id="mgin:FRZ54_00375"/>
<organism evidence="1 2">
    <name type="scientific">Mucilaginibacter ginsenosidivorans</name>
    <dbReference type="NCBI Taxonomy" id="398053"/>
    <lineage>
        <taxon>Bacteria</taxon>
        <taxon>Pseudomonadati</taxon>
        <taxon>Bacteroidota</taxon>
        <taxon>Sphingobacteriia</taxon>
        <taxon>Sphingobacteriales</taxon>
        <taxon>Sphingobacteriaceae</taxon>
        <taxon>Mucilaginibacter</taxon>
    </lineage>
</organism>
<dbReference type="InterPro" id="IPR025634">
    <property type="entry name" value="DUF4292"/>
</dbReference>
<evidence type="ECO:0000313" key="1">
    <source>
        <dbReference type="EMBL" id="QEC61096.1"/>
    </source>
</evidence>
<dbReference type="Proteomes" id="UP000321479">
    <property type="component" value="Chromosome"/>
</dbReference>
<gene>
    <name evidence="1" type="ORF">FRZ54_00375</name>
</gene>
<proteinExistence type="predicted"/>
<dbReference type="AlphaFoldDB" id="A0A5B8URQ1"/>
<dbReference type="OrthoDB" id="849114at2"/>
<reference evidence="1 2" key="1">
    <citation type="journal article" date="2017" name="Curr. Microbiol.">
        <title>Mucilaginibacter ginsenosidivorans sp. nov., Isolated from Soil of Ginseng Field.</title>
        <authorList>
            <person name="Kim M.M."/>
            <person name="Siddiqi M.Z."/>
            <person name="Im W.T."/>
        </authorList>
    </citation>
    <scope>NUCLEOTIDE SEQUENCE [LARGE SCALE GENOMIC DNA]</scope>
    <source>
        <strain evidence="1 2">Gsoil 3017</strain>
    </source>
</reference>
<evidence type="ECO:0000313" key="2">
    <source>
        <dbReference type="Proteomes" id="UP000321479"/>
    </source>
</evidence>